<dbReference type="Gene3D" id="3.40.50.12230">
    <property type="match status" value="1"/>
</dbReference>
<feature type="domain" description="Formyl transferase N-terminal" evidence="1">
    <location>
        <begin position="86"/>
        <end position="162"/>
    </location>
</feature>
<evidence type="ECO:0000313" key="2">
    <source>
        <dbReference type="EMBL" id="RZT86011.1"/>
    </source>
</evidence>
<organism evidence="2 3">
    <name type="scientific">Pseudonocardia sediminis</name>
    <dbReference type="NCBI Taxonomy" id="1397368"/>
    <lineage>
        <taxon>Bacteria</taxon>
        <taxon>Bacillati</taxon>
        <taxon>Actinomycetota</taxon>
        <taxon>Actinomycetes</taxon>
        <taxon>Pseudonocardiales</taxon>
        <taxon>Pseudonocardiaceae</taxon>
        <taxon>Pseudonocardia</taxon>
    </lineage>
</organism>
<dbReference type="GO" id="GO:0005829">
    <property type="term" value="C:cytosol"/>
    <property type="evidence" value="ECO:0007669"/>
    <property type="project" value="TreeGrafter"/>
</dbReference>
<comment type="caution">
    <text evidence="2">The sequence shown here is derived from an EMBL/GenBank/DDBJ whole genome shotgun (WGS) entry which is preliminary data.</text>
</comment>
<dbReference type="InterPro" id="IPR036477">
    <property type="entry name" value="Formyl_transf_N_sf"/>
</dbReference>
<keyword evidence="2" id="KW-0808">Transferase</keyword>
<name>A0A4Q7UYF6_PSEST</name>
<dbReference type="PANTHER" id="PTHR11138:SF5">
    <property type="entry name" value="METHIONYL-TRNA FORMYLTRANSFERASE, MITOCHONDRIAL"/>
    <property type="match status" value="1"/>
</dbReference>
<sequence length="224" mass="23869">MIFVGDGALLWRAVRHAVDGGKTVDMVCTGGRATAPSGLGDLDVRTVDAIGPLGPEIHSACSDGIVWSIDNRFLFGPEVLDGDLTVYNIHGGPLPGYRGLPLATVAHAILNGESEFGATLHRVDPGIDTGPVVAVQRFPIDDEDVFEDVMVELMEACHALFTDHLDAAVDGTLVARPQPDGPSAYYGSKAVAAVPEHRDNPNYERATDLGMFEDFYPDAAAAWR</sequence>
<reference evidence="2 3" key="1">
    <citation type="submission" date="2019-02" db="EMBL/GenBank/DDBJ databases">
        <title>Sequencing the genomes of 1000 actinobacteria strains.</title>
        <authorList>
            <person name="Klenk H.-P."/>
        </authorList>
    </citation>
    <scope>NUCLEOTIDE SEQUENCE [LARGE SCALE GENOMIC DNA]</scope>
    <source>
        <strain evidence="2 3">DSM 45779</strain>
    </source>
</reference>
<proteinExistence type="predicted"/>
<dbReference type="Proteomes" id="UP000291591">
    <property type="component" value="Unassembled WGS sequence"/>
</dbReference>
<evidence type="ECO:0000259" key="1">
    <source>
        <dbReference type="Pfam" id="PF00551"/>
    </source>
</evidence>
<gene>
    <name evidence="2" type="ORF">EV383_2899</name>
</gene>
<dbReference type="AlphaFoldDB" id="A0A4Q7UYF6"/>
<protein>
    <submittedName>
        <fullName evidence="2">Methionyl-tRNA formyltransferase</fullName>
    </submittedName>
</protein>
<dbReference type="EMBL" id="SHKL01000001">
    <property type="protein sequence ID" value="RZT86011.1"/>
    <property type="molecule type" value="Genomic_DNA"/>
</dbReference>
<dbReference type="Pfam" id="PF00551">
    <property type="entry name" value="Formyl_trans_N"/>
    <property type="match status" value="1"/>
</dbReference>
<dbReference type="PANTHER" id="PTHR11138">
    <property type="entry name" value="METHIONYL-TRNA FORMYLTRANSFERASE"/>
    <property type="match status" value="1"/>
</dbReference>
<dbReference type="GO" id="GO:0004479">
    <property type="term" value="F:methionyl-tRNA formyltransferase activity"/>
    <property type="evidence" value="ECO:0007669"/>
    <property type="project" value="TreeGrafter"/>
</dbReference>
<keyword evidence="3" id="KW-1185">Reference proteome</keyword>
<dbReference type="SUPFAM" id="SSF53328">
    <property type="entry name" value="Formyltransferase"/>
    <property type="match status" value="1"/>
</dbReference>
<accession>A0A4Q7UYF6</accession>
<dbReference type="InterPro" id="IPR002376">
    <property type="entry name" value="Formyl_transf_N"/>
</dbReference>
<evidence type="ECO:0000313" key="3">
    <source>
        <dbReference type="Proteomes" id="UP000291591"/>
    </source>
</evidence>